<dbReference type="GO" id="GO:0050661">
    <property type="term" value="F:NADP binding"/>
    <property type="evidence" value="ECO:0007669"/>
    <property type="project" value="InterPro"/>
</dbReference>
<proteinExistence type="inferred from homology"/>
<dbReference type="Pfam" id="PF03446">
    <property type="entry name" value="NAD_binding_2"/>
    <property type="match status" value="1"/>
</dbReference>
<gene>
    <name evidence="5" type="primary">garR_1</name>
    <name evidence="5" type="ORF">NCTC1934_01487</name>
</gene>
<sequence length="289" mass="30832">MPPQTRRVTVIGLGPMGQAMVRRFLAAGLEVTVWNRSTDKADAMVELGARRAATVADALDASPVAVLSLTRYGAMYDVLGQAPHRLGGSVIVNLSSDAPESTRRGASWVRAHGGQFLTGGVMAQPEELGTPSAYVFYSGPPEVFDAQRELLELLAATEYLGADEGLAQLYYQAMLAMFLPGLLAYEQALAMIDRSGESIDRFLPFAQRSMGEMSDFYAEVTAMARLGGFADPGHLRMMDAGAQHVVEASEAVGVDAGLAQAARVFWRKALAAGAQEGEPVSTYRILRGG</sequence>
<dbReference type="OrthoDB" id="4029976at2"/>
<dbReference type="InterPro" id="IPR051265">
    <property type="entry name" value="HIBADH-related_NP60_sf"/>
</dbReference>
<name>A0A378YAJ3_9NOCA</name>
<dbReference type="PANTHER" id="PTHR43580:SF2">
    <property type="entry name" value="CYTOKINE-LIKE NUCLEAR FACTOR N-PAC"/>
    <property type="match status" value="1"/>
</dbReference>
<comment type="similarity">
    <text evidence="1">Belongs to the HIBADH-related family.</text>
</comment>
<evidence type="ECO:0000313" key="6">
    <source>
        <dbReference type="Proteomes" id="UP000255467"/>
    </source>
</evidence>
<dbReference type="GO" id="GO:0016054">
    <property type="term" value="P:organic acid catabolic process"/>
    <property type="evidence" value="ECO:0007669"/>
    <property type="project" value="UniProtKB-ARBA"/>
</dbReference>
<dbReference type="GO" id="GO:0000785">
    <property type="term" value="C:chromatin"/>
    <property type="evidence" value="ECO:0007669"/>
    <property type="project" value="TreeGrafter"/>
</dbReference>
<dbReference type="GO" id="GO:0140673">
    <property type="term" value="P:transcription elongation-coupled chromatin remodeling"/>
    <property type="evidence" value="ECO:0007669"/>
    <property type="project" value="TreeGrafter"/>
</dbReference>
<evidence type="ECO:0000256" key="1">
    <source>
        <dbReference type="ARBA" id="ARBA00009080"/>
    </source>
</evidence>
<accession>A0A378YAJ3</accession>
<feature type="domain" description="NADPH-dependent reductive aminase-like C-terminal" evidence="4">
    <location>
        <begin position="163"/>
        <end position="287"/>
    </location>
</feature>
<dbReference type="AlphaFoldDB" id="A0A378YAJ3"/>
<evidence type="ECO:0000259" key="4">
    <source>
        <dbReference type="Pfam" id="PF21761"/>
    </source>
</evidence>
<dbReference type="GO" id="GO:0031491">
    <property type="term" value="F:nucleosome binding"/>
    <property type="evidence" value="ECO:0007669"/>
    <property type="project" value="TreeGrafter"/>
</dbReference>
<dbReference type="EC" id="1.1.1.60" evidence="5"/>
<keyword evidence="2 5" id="KW-0560">Oxidoreductase</keyword>
<dbReference type="InterPro" id="IPR002204">
    <property type="entry name" value="3-OH-isobutyrate_DH-rel_CS"/>
</dbReference>
<evidence type="ECO:0000313" key="5">
    <source>
        <dbReference type="EMBL" id="SUA74242.1"/>
    </source>
</evidence>
<dbReference type="GO" id="GO:0008679">
    <property type="term" value="F:2-hydroxy-3-oxopropionate reductase activity"/>
    <property type="evidence" value="ECO:0007669"/>
    <property type="project" value="UniProtKB-EC"/>
</dbReference>
<dbReference type="InterPro" id="IPR006115">
    <property type="entry name" value="6PGDH_NADP-bd"/>
</dbReference>
<dbReference type="PIRSF" id="PIRSF000103">
    <property type="entry name" value="HIBADH"/>
    <property type="match status" value="1"/>
</dbReference>
<dbReference type="GO" id="GO:0003677">
    <property type="term" value="F:DNA binding"/>
    <property type="evidence" value="ECO:0007669"/>
    <property type="project" value="TreeGrafter"/>
</dbReference>
<feature type="domain" description="6-phosphogluconate dehydrogenase NADP-binding" evidence="3">
    <location>
        <begin position="8"/>
        <end position="157"/>
    </location>
</feature>
<dbReference type="InterPro" id="IPR048666">
    <property type="entry name" value="RedAm-like_C"/>
</dbReference>
<keyword evidence="6" id="KW-1185">Reference proteome</keyword>
<dbReference type="Proteomes" id="UP000255467">
    <property type="component" value="Unassembled WGS sequence"/>
</dbReference>
<dbReference type="EMBL" id="UGRY01000002">
    <property type="protein sequence ID" value="SUA74242.1"/>
    <property type="molecule type" value="Genomic_DNA"/>
</dbReference>
<evidence type="ECO:0000259" key="3">
    <source>
        <dbReference type="Pfam" id="PF03446"/>
    </source>
</evidence>
<dbReference type="InterPro" id="IPR015815">
    <property type="entry name" value="HIBADH-related"/>
</dbReference>
<protein>
    <submittedName>
        <fullName evidence="5">2-hydroxy-3-oxopropionate reductase</fullName>
        <ecNumber evidence="5">1.1.1.60</ecNumber>
    </submittedName>
</protein>
<dbReference type="RefSeq" id="WP_051037892.1">
    <property type="nucleotide sequence ID" value="NZ_UGRY01000002.1"/>
</dbReference>
<dbReference type="PANTHER" id="PTHR43580">
    <property type="entry name" value="OXIDOREDUCTASE GLYR1-RELATED"/>
    <property type="match status" value="1"/>
</dbReference>
<dbReference type="InterPro" id="IPR036291">
    <property type="entry name" value="NAD(P)-bd_dom_sf"/>
</dbReference>
<evidence type="ECO:0000256" key="2">
    <source>
        <dbReference type="ARBA" id="ARBA00023002"/>
    </source>
</evidence>
<dbReference type="PROSITE" id="PS00895">
    <property type="entry name" value="3_HYDROXYISOBUT_DH"/>
    <property type="match status" value="1"/>
</dbReference>
<organism evidence="5 6">
    <name type="scientific">Nocardia otitidiscaviarum</name>
    <dbReference type="NCBI Taxonomy" id="1823"/>
    <lineage>
        <taxon>Bacteria</taxon>
        <taxon>Bacillati</taxon>
        <taxon>Actinomycetota</taxon>
        <taxon>Actinomycetes</taxon>
        <taxon>Mycobacteriales</taxon>
        <taxon>Nocardiaceae</taxon>
        <taxon>Nocardia</taxon>
    </lineage>
</organism>
<dbReference type="Gene3D" id="1.10.1040.10">
    <property type="entry name" value="N-(1-d-carboxylethyl)-l-norvaline Dehydrogenase, domain 2"/>
    <property type="match status" value="1"/>
</dbReference>
<dbReference type="Pfam" id="PF21761">
    <property type="entry name" value="RedAm-like_C"/>
    <property type="match status" value="1"/>
</dbReference>
<dbReference type="Gene3D" id="3.40.50.720">
    <property type="entry name" value="NAD(P)-binding Rossmann-like Domain"/>
    <property type="match status" value="1"/>
</dbReference>
<dbReference type="SUPFAM" id="SSF51735">
    <property type="entry name" value="NAD(P)-binding Rossmann-fold domains"/>
    <property type="match status" value="1"/>
</dbReference>
<reference evidence="5 6" key="1">
    <citation type="submission" date="2018-06" db="EMBL/GenBank/DDBJ databases">
        <authorList>
            <consortium name="Pathogen Informatics"/>
            <person name="Doyle S."/>
        </authorList>
    </citation>
    <scope>NUCLEOTIDE SEQUENCE [LARGE SCALE GENOMIC DNA]</scope>
    <source>
        <strain evidence="5 6">NCTC1934</strain>
    </source>
</reference>
<dbReference type="InterPro" id="IPR013328">
    <property type="entry name" value="6PGD_dom2"/>
</dbReference>